<dbReference type="OrthoDB" id="9815514at2"/>
<evidence type="ECO:0000313" key="3">
    <source>
        <dbReference type="Proteomes" id="UP000193083"/>
    </source>
</evidence>
<sequence length="276" mass="30460">MRASRLVLPAILFATVFPVEFASAAGALLAHRAVYDLDLGEASEKSGVTGVAGRIVYEFTGSRCEGYSTNYRFVSQMNVEETQRMNDYQMTTYEDGEGKSFDFVTKFFVDDGLDKETKGSASIDGKGLAVKLQKPQSETVDLPATHFPTQHMIELIEKAKAGENFYETSIFDGSDEANKVMTTTVVIGKKTTPAANDPELPALKSLQSEPYWPVSIAYFDLSKDDGEEVPDYAISFKLYDNGFTRDLTMSYGEFSIKAKLVGLDLLDSKDTCKKPE</sequence>
<keyword evidence="1" id="KW-0732">Signal</keyword>
<evidence type="ECO:0008006" key="4">
    <source>
        <dbReference type="Google" id="ProtNLM"/>
    </source>
</evidence>
<dbReference type="EMBL" id="FXBL01000004">
    <property type="protein sequence ID" value="SMH48619.1"/>
    <property type="molecule type" value="Genomic_DNA"/>
</dbReference>
<feature type="signal peptide" evidence="1">
    <location>
        <begin position="1"/>
        <end position="24"/>
    </location>
</feature>
<reference evidence="3" key="1">
    <citation type="submission" date="2017-04" db="EMBL/GenBank/DDBJ databases">
        <authorList>
            <person name="Varghese N."/>
            <person name="Submissions S."/>
        </authorList>
    </citation>
    <scope>NUCLEOTIDE SEQUENCE [LARGE SCALE GENOMIC DNA]</scope>
    <source>
        <strain evidence="3">B5P</strain>
    </source>
</reference>
<feature type="chain" id="PRO_5011965220" description="ATP-binding protein" evidence="1">
    <location>
        <begin position="25"/>
        <end position="276"/>
    </location>
</feature>
<organism evidence="2 3">
    <name type="scientific">Mesorhizobium australicum</name>
    <dbReference type="NCBI Taxonomy" id="536018"/>
    <lineage>
        <taxon>Bacteria</taxon>
        <taxon>Pseudomonadati</taxon>
        <taxon>Pseudomonadota</taxon>
        <taxon>Alphaproteobacteria</taxon>
        <taxon>Hyphomicrobiales</taxon>
        <taxon>Phyllobacteriaceae</taxon>
        <taxon>Mesorhizobium</taxon>
    </lineage>
</organism>
<dbReference type="Pfam" id="PF08904">
    <property type="entry name" value="EipB_like"/>
    <property type="match status" value="1"/>
</dbReference>
<proteinExistence type="predicted"/>
<evidence type="ECO:0000256" key="1">
    <source>
        <dbReference type="SAM" id="SignalP"/>
    </source>
</evidence>
<keyword evidence="3" id="KW-1185">Reference proteome</keyword>
<protein>
    <recommendedName>
        <fullName evidence="4">ATP-binding protein</fullName>
    </recommendedName>
</protein>
<dbReference type="RefSeq" id="WP_085465545.1">
    <property type="nucleotide sequence ID" value="NZ_FXBL01000004.1"/>
</dbReference>
<accession>A0A1X7PBH7</accession>
<dbReference type="Proteomes" id="UP000193083">
    <property type="component" value="Unassembled WGS sequence"/>
</dbReference>
<gene>
    <name evidence="2" type="ORF">SAMN02982922_3764</name>
</gene>
<dbReference type="InterPro" id="IPR015000">
    <property type="entry name" value="EipB-like"/>
</dbReference>
<evidence type="ECO:0000313" key="2">
    <source>
        <dbReference type="EMBL" id="SMH48619.1"/>
    </source>
</evidence>
<name>A0A1X7PBH7_9HYPH</name>
<dbReference type="AlphaFoldDB" id="A0A1X7PBH7"/>